<evidence type="ECO:0000313" key="4">
    <source>
        <dbReference type="EMBL" id="CAB5017980.1"/>
    </source>
</evidence>
<reference evidence="3" key="1">
    <citation type="submission" date="2020-05" db="EMBL/GenBank/DDBJ databases">
        <authorList>
            <person name="Chiriac C."/>
            <person name="Salcher M."/>
            <person name="Ghai R."/>
            <person name="Kavagutti S V."/>
        </authorList>
    </citation>
    <scope>NUCLEOTIDE SEQUENCE</scope>
</reference>
<protein>
    <submittedName>
        <fullName evidence="3">Unannotated protein</fullName>
    </submittedName>
</protein>
<evidence type="ECO:0000313" key="3">
    <source>
        <dbReference type="EMBL" id="CAB4888354.1"/>
    </source>
</evidence>
<name>A0A6J7F3Z5_9ZZZZ</name>
<dbReference type="CDD" id="cd02440">
    <property type="entry name" value="AdoMet_MTases"/>
    <property type="match status" value="1"/>
</dbReference>
<evidence type="ECO:0000259" key="1">
    <source>
        <dbReference type="Pfam" id="PF13649"/>
    </source>
</evidence>
<gene>
    <name evidence="2" type="ORF">UFOPK2658_00162</name>
    <name evidence="3" type="ORF">UFOPK3494_00124</name>
    <name evidence="4" type="ORF">UFOPK4134_00099</name>
</gene>
<organism evidence="3">
    <name type="scientific">freshwater metagenome</name>
    <dbReference type="NCBI Taxonomy" id="449393"/>
    <lineage>
        <taxon>unclassified sequences</taxon>
        <taxon>metagenomes</taxon>
        <taxon>ecological metagenomes</taxon>
    </lineage>
</organism>
<dbReference type="SUPFAM" id="SSF53335">
    <property type="entry name" value="S-adenosyl-L-methionine-dependent methyltransferases"/>
    <property type="match status" value="1"/>
</dbReference>
<dbReference type="EMBL" id="CAFBMF010000004">
    <property type="protein sequence ID" value="CAB4888354.1"/>
    <property type="molecule type" value="Genomic_DNA"/>
</dbReference>
<dbReference type="Gene3D" id="3.40.50.150">
    <property type="entry name" value="Vaccinia Virus protein VP39"/>
    <property type="match status" value="1"/>
</dbReference>
<dbReference type="InterPro" id="IPR041698">
    <property type="entry name" value="Methyltransf_25"/>
</dbReference>
<dbReference type="InterPro" id="IPR029063">
    <property type="entry name" value="SAM-dependent_MTases_sf"/>
</dbReference>
<dbReference type="EMBL" id="CAEZYH010000003">
    <property type="protein sequence ID" value="CAB4707132.1"/>
    <property type="molecule type" value="Genomic_DNA"/>
</dbReference>
<feature type="domain" description="Methyltransferase" evidence="1">
    <location>
        <begin position="162"/>
        <end position="250"/>
    </location>
</feature>
<sequence>METIRIVKGELRVPVEIFVAWGQPRSLAVRCDSGSVLVHVPMRRVLIDRARWIISSIRTSRARFLRVDLVEDCAVFDLGRLRMADGSYLIANYHPLYFLMGQRPEKITNDSVDRGNANAKFWREVEKYHEHLPLAKQDEEAHEISQLLVSKVRALAGEPKSILELGCGAGRNLLYIGNAFPDAKVQGIDINPAGITSREMPENVTIRQGDILNLDWEALGDFDVIFTAGFLMHINHNDVRNLMMSVHRHSKFHLHFELHGPSFEWDYHRYPRSYRKLMNEIGLPQLEYAIFARHKVYSYGLSSSFAHALLTSSSLANQ</sequence>
<accession>A0A6J7F3Z5</accession>
<proteinExistence type="predicted"/>
<dbReference type="EMBL" id="CAFBPS010000003">
    <property type="protein sequence ID" value="CAB5017980.1"/>
    <property type="molecule type" value="Genomic_DNA"/>
</dbReference>
<evidence type="ECO:0000313" key="2">
    <source>
        <dbReference type="EMBL" id="CAB4707132.1"/>
    </source>
</evidence>
<dbReference type="AlphaFoldDB" id="A0A6J7F3Z5"/>
<dbReference type="Pfam" id="PF13649">
    <property type="entry name" value="Methyltransf_25"/>
    <property type="match status" value="1"/>
</dbReference>